<dbReference type="InterPro" id="IPR001478">
    <property type="entry name" value="PDZ"/>
</dbReference>
<dbReference type="SMART" id="SM00228">
    <property type="entry name" value="PDZ"/>
    <property type="match status" value="1"/>
</dbReference>
<dbReference type="Proteomes" id="UP001224775">
    <property type="component" value="Unassembled WGS sequence"/>
</dbReference>
<sequence length="422" mass="46652">MAEVDIIAPSGALGLVLGTIGPEGGPIVKDVKPESQLLGKVQAGDKIVAIDDVDVQTSKHSHVIQLLRNNSTSDERKITILRESQSQTTERWSSISRRTLAGFVGAAKSPRSRSTEPGSHEPDESGHPTTKQEISCHNTIDDDGDVNDCTNQLSNGLNLDQHIPTLPRFPVLETKDRNCWSEPSHTIFKIRGHNYVVDPKNKIQSGPYLFIARGADLILTNDKSGPRTGIAEKYSSILAGHARSIPTFIINFIFDWGILVNYYEIPAMYVAFLRARYEGSNQDLPAMDALQPHERAIIRFLVGSDNHRNATLKLIPKCPEGPWAVRQLVNGKPALIGKRLPAQYNYYPAKDGKSECFEADLDTRETDRVGKKAISLCRKYMTTVTLDVGIVIEGTTELPEQMLGCVRIHRLDPKMSPTLPSL</sequence>
<dbReference type="InterPro" id="IPR045096">
    <property type="entry name" value="EDR2-like"/>
</dbReference>
<dbReference type="PANTHER" id="PTHR12136">
    <property type="entry name" value="ENHANCED DISEASE RESISTANCE-RELATED"/>
    <property type="match status" value="1"/>
</dbReference>
<feature type="region of interest" description="Disordered" evidence="1">
    <location>
        <begin position="103"/>
        <end position="133"/>
    </location>
</feature>
<evidence type="ECO:0000256" key="1">
    <source>
        <dbReference type="SAM" id="MobiDB-lite"/>
    </source>
</evidence>
<dbReference type="SUPFAM" id="SSF50156">
    <property type="entry name" value="PDZ domain-like"/>
    <property type="match status" value="1"/>
</dbReference>
<accession>A0AAD8YHX2</accession>
<dbReference type="CDD" id="cd00136">
    <property type="entry name" value="PDZ_canonical"/>
    <property type="match status" value="1"/>
</dbReference>
<reference evidence="3" key="1">
    <citation type="submission" date="2023-06" db="EMBL/GenBank/DDBJ databases">
        <title>Survivors Of The Sea: Transcriptome response of Skeletonema marinoi to long-term dormancy.</title>
        <authorList>
            <person name="Pinder M.I.M."/>
            <person name="Kourtchenko O."/>
            <person name="Robertson E.K."/>
            <person name="Larsson T."/>
            <person name="Maumus F."/>
            <person name="Osuna-Cruz C.M."/>
            <person name="Vancaester E."/>
            <person name="Stenow R."/>
            <person name="Vandepoele K."/>
            <person name="Ploug H."/>
            <person name="Bruchert V."/>
            <person name="Godhe A."/>
            <person name="Topel M."/>
        </authorList>
    </citation>
    <scope>NUCLEOTIDE SEQUENCE</scope>
    <source>
        <strain evidence="3">R05AC</strain>
    </source>
</reference>
<dbReference type="PANTHER" id="PTHR12136:SF41">
    <property type="entry name" value="PLECKSTRIN HOMOLOGY (PH) AND LIPID-BINDING START DOMAINS-CONTAINING PROTEIN"/>
    <property type="match status" value="1"/>
</dbReference>
<keyword evidence="4" id="KW-1185">Reference proteome</keyword>
<organism evidence="3 4">
    <name type="scientific">Skeletonema marinoi</name>
    <dbReference type="NCBI Taxonomy" id="267567"/>
    <lineage>
        <taxon>Eukaryota</taxon>
        <taxon>Sar</taxon>
        <taxon>Stramenopiles</taxon>
        <taxon>Ochrophyta</taxon>
        <taxon>Bacillariophyta</taxon>
        <taxon>Coscinodiscophyceae</taxon>
        <taxon>Thalassiosirophycidae</taxon>
        <taxon>Thalassiosirales</taxon>
        <taxon>Skeletonemataceae</taxon>
        <taxon>Skeletonema</taxon>
        <taxon>Skeletonema marinoi-dohrnii complex</taxon>
    </lineage>
</organism>
<comment type="caution">
    <text evidence="3">The sequence shown here is derived from an EMBL/GenBank/DDBJ whole genome shotgun (WGS) entry which is preliminary data.</text>
</comment>
<dbReference type="Gene3D" id="2.30.42.10">
    <property type="match status" value="1"/>
</dbReference>
<dbReference type="InterPro" id="IPR036034">
    <property type="entry name" value="PDZ_sf"/>
</dbReference>
<evidence type="ECO:0000313" key="3">
    <source>
        <dbReference type="EMBL" id="KAK1746402.1"/>
    </source>
</evidence>
<dbReference type="PROSITE" id="PS50106">
    <property type="entry name" value="PDZ"/>
    <property type="match status" value="1"/>
</dbReference>
<dbReference type="InterPro" id="IPR009769">
    <property type="entry name" value="EDR2_C"/>
</dbReference>
<proteinExistence type="predicted"/>
<evidence type="ECO:0000259" key="2">
    <source>
        <dbReference type="PROSITE" id="PS50106"/>
    </source>
</evidence>
<protein>
    <submittedName>
        <fullName evidence="3">DUF1336 domain-containing protein</fullName>
    </submittedName>
</protein>
<dbReference type="AlphaFoldDB" id="A0AAD8YHX2"/>
<feature type="domain" description="PDZ" evidence="2">
    <location>
        <begin position="3"/>
        <end position="69"/>
    </location>
</feature>
<evidence type="ECO:0000313" key="4">
    <source>
        <dbReference type="Proteomes" id="UP001224775"/>
    </source>
</evidence>
<name>A0AAD8YHX2_9STRA</name>
<dbReference type="Pfam" id="PF07059">
    <property type="entry name" value="EDR2_C"/>
    <property type="match status" value="1"/>
</dbReference>
<dbReference type="EMBL" id="JATAAI010000004">
    <property type="protein sequence ID" value="KAK1746402.1"/>
    <property type="molecule type" value="Genomic_DNA"/>
</dbReference>
<gene>
    <name evidence="3" type="ORF">QTG54_003009</name>
</gene>